<evidence type="ECO:0000256" key="2">
    <source>
        <dbReference type="ARBA" id="ARBA00022603"/>
    </source>
</evidence>
<protein>
    <submittedName>
        <fullName evidence="6">Citrate synthase-lysine N-methyltransferase CSKMT, mitochondrial-like</fullName>
    </submittedName>
</protein>
<keyword evidence="3" id="KW-0808">Transferase</keyword>
<feature type="domain" description="Methyltransferase" evidence="4">
    <location>
        <begin position="82"/>
        <end position="204"/>
    </location>
</feature>
<accession>A0A6P8HVM0</accession>
<dbReference type="CDD" id="cd02440">
    <property type="entry name" value="AdoMet_MTases"/>
    <property type="match status" value="1"/>
</dbReference>
<reference evidence="6" key="1">
    <citation type="submission" date="2025-08" db="UniProtKB">
        <authorList>
            <consortium name="RefSeq"/>
        </authorList>
    </citation>
    <scope>IDENTIFICATION</scope>
    <source>
        <tissue evidence="6">Tentacle</tissue>
    </source>
</reference>
<dbReference type="FunCoup" id="A0A6P8HVM0">
    <property type="interactions" value="3"/>
</dbReference>
<dbReference type="GeneID" id="116293412"/>
<evidence type="ECO:0000259" key="4">
    <source>
        <dbReference type="Pfam" id="PF13847"/>
    </source>
</evidence>
<dbReference type="GO" id="GO:0008168">
    <property type="term" value="F:methyltransferase activity"/>
    <property type="evidence" value="ECO:0007669"/>
    <property type="project" value="UniProtKB-KW"/>
</dbReference>
<sequence>MNTLLFLRRISACTFLRPVFKVKHLRVSNTKNYTTSKDLSDKTFWEHFYASHSPDKGFDWFLGFYDVKDYLTRYLPPENQVSRILDLGCGTSNFSLEMFCHLQGKCNIDCVDYSETALKILNQRIKLLKDREKTLFTAVGEISLFLADVRNLPFRDETFELTIDKGTSDAVLRSPNGEKDFFKLIAEVLRVSQHGGTVIQYSDEAPEARMDLLSKISGHVSSGLDVHYKELGCYQSIEYFMYVLQKG</sequence>
<organism evidence="5 6">
    <name type="scientific">Actinia tenebrosa</name>
    <name type="common">Australian red waratah sea anemone</name>
    <dbReference type="NCBI Taxonomy" id="6105"/>
    <lineage>
        <taxon>Eukaryota</taxon>
        <taxon>Metazoa</taxon>
        <taxon>Cnidaria</taxon>
        <taxon>Anthozoa</taxon>
        <taxon>Hexacorallia</taxon>
        <taxon>Actiniaria</taxon>
        <taxon>Actiniidae</taxon>
        <taxon>Actinia</taxon>
    </lineage>
</organism>
<dbReference type="InParanoid" id="A0A6P8HVM0"/>
<dbReference type="SUPFAM" id="SSF53335">
    <property type="entry name" value="S-adenosyl-L-methionine-dependent methyltransferases"/>
    <property type="match status" value="1"/>
</dbReference>
<dbReference type="InterPro" id="IPR025714">
    <property type="entry name" value="Methyltranfer_dom"/>
</dbReference>
<dbReference type="KEGG" id="aten:116293412"/>
<dbReference type="RefSeq" id="XP_031556695.1">
    <property type="nucleotide sequence ID" value="XM_031700835.1"/>
</dbReference>
<dbReference type="AlphaFoldDB" id="A0A6P8HVM0"/>
<dbReference type="InterPro" id="IPR029063">
    <property type="entry name" value="SAM-dependent_MTases_sf"/>
</dbReference>
<dbReference type="PANTHER" id="PTHR12176">
    <property type="entry name" value="SAM-DEPENDENT METHYLTRANSFERASE SUPERFAMILY PROTEIN"/>
    <property type="match status" value="1"/>
</dbReference>
<name>A0A6P8HVM0_ACTTE</name>
<keyword evidence="2" id="KW-0489">Methyltransferase</keyword>
<dbReference type="Gene3D" id="3.40.50.150">
    <property type="entry name" value="Vaccinia Virus protein VP39"/>
    <property type="match status" value="1"/>
</dbReference>
<dbReference type="PANTHER" id="PTHR12176:SF83">
    <property type="entry name" value="CITRATE SYNTHASE-LYSINE N-METHYLTRANSFERASE CSKMT, MITOCHONDRIAL"/>
    <property type="match status" value="1"/>
</dbReference>
<dbReference type="InterPro" id="IPR051419">
    <property type="entry name" value="Lys/N-term_MeTrsfase_sf"/>
</dbReference>
<dbReference type="GO" id="GO:0032259">
    <property type="term" value="P:methylation"/>
    <property type="evidence" value="ECO:0007669"/>
    <property type="project" value="UniProtKB-KW"/>
</dbReference>
<dbReference type="Pfam" id="PF13847">
    <property type="entry name" value="Methyltransf_31"/>
    <property type="match status" value="1"/>
</dbReference>
<dbReference type="Proteomes" id="UP000515163">
    <property type="component" value="Unplaced"/>
</dbReference>
<proteinExistence type="inferred from homology"/>
<evidence type="ECO:0000313" key="5">
    <source>
        <dbReference type="Proteomes" id="UP000515163"/>
    </source>
</evidence>
<evidence type="ECO:0000256" key="3">
    <source>
        <dbReference type="ARBA" id="ARBA00022679"/>
    </source>
</evidence>
<keyword evidence="5" id="KW-1185">Reference proteome</keyword>
<evidence type="ECO:0000313" key="6">
    <source>
        <dbReference type="RefSeq" id="XP_031556695.1"/>
    </source>
</evidence>
<comment type="similarity">
    <text evidence="1">Belongs to the methyltransferase superfamily.</text>
</comment>
<dbReference type="OrthoDB" id="411785at2759"/>
<evidence type="ECO:0000256" key="1">
    <source>
        <dbReference type="ARBA" id="ARBA00008361"/>
    </source>
</evidence>
<gene>
    <name evidence="6" type="primary">LOC116293412</name>
</gene>